<gene>
    <name evidence="1" type="ORF">C7S16_0662</name>
</gene>
<organism evidence="1 2">
    <name type="scientific">Burkholderia thailandensis</name>
    <dbReference type="NCBI Taxonomy" id="57975"/>
    <lineage>
        <taxon>Bacteria</taxon>
        <taxon>Pseudomonadati</taxon>
        <taxon>Pseudomonadota</taxon>
        <taxon>Betaproteobacteria</taxon>
        <taxon>Burkholderiales</taxon>
        <taxon>Burkholderiaceae</taxon>
        <taxon>Burkholderia</taxon>
        <taxon>pseudomallei group</taxon>
    </lineage>
</organism>
<comment type="caution">
    <text evidence="1">The sequence shown here is derived from an EMBL/GenBank/DDBJ whole genome shotgun (WGS) entry which is preliminary data.</text>
</comment>
<dbReference type="EMBL" id="QXCT01000002">
    <property type="protein sequence ID" value="MDW9255376.1"/>
    <property type="molecule type" value="Genomic_DNA"/>
</dbReference>
<evidence type="ECO:0000313" key="2">
    <source>
        <dbReference type="Proteomes" id="UP001272137"/>
    </source>
</evidence>
<reference evidence="1" key="1">
    <citation type="submission" date="2018-08" db="EMBL/GenBank/DDBJ databases">
        <title>Identification of Burkholderia cepacia strains that express a Burkholderia pseudomallei-like capsular polysaccharide.</title>
        <authorList>
            <person name="Burtnick M.N."/>
            <person name="Vongsouvath M."/>
            <person name="Newton P."/>
            <person name="Wuthiekanun V."/>
            <person name="Limmathurotsakul D."/>
            <person name="Brett P.J."/>
            <person name="Chantratita N."/>
            <person name="Dance D.A."/>
        </authorList>
    </citation>
    <scope>NUCLEOTIDE SEQUENCE</scope>
    <source>
        <strain evidence="1">SBXCC001</strain>
    </source>
</reference>
<dbReference type="AlphaFoldDB" id="A0AAW9D0C8"/>
<dbReference type="Proteomes" id="UP001272137">
    <property type="component" value="Unassembled WGS sequence"/>
</dbReference>
<name>A0AAW9D0C8_BURTH</name>
<proteinExistence type="predicted"/>
<sequence>MMLDVFREEALEQSREAPDGVRAECVMSWHMIQCYAA</sequence>
<accession>A0AAW9D0C8</accession>
<protein>
    <submittedName>
        <fullName evidence="1">Uncharacterized protein</fullName>
    </submittedName>
</protein>
<evidence type="ECO:0000313" key="1">
    <source>
        <dbReference type="EMBL" id="MDW9255376.1"/>
    </source>
</evidence>